<feature type="region of interest" description="Disordered" evidence="1">
    <location>
        <begin position="22"/>
        <end position="47"/>
    </location>
</feature>
<accession>L1ML00</accession>
<dbReference type="Proteomes" id="UP000010445">
    <property type="component" value="Unassembled WGS sequence"/>
</dbReference>
<organism evidence="2 3">
    <name type="scientific">Corynebacterium durum F0235</name>
    <dbReference type="NCBI Taxonomy" id="1035195"/>
    <lineage>
        <taxon>Bacteria</taxon>
        <taxon>Bacillati</taxon>
        <taxon>Actinomycetota</taxon>
        <taxon>Actinomycetes</taxon>
        <taxon>Mycobacteriales</taxon>
        <taxon>Corynebacteriaceae</taxon>
        <taxon>Corynebacterium</taxon>
    </lineage>
</organism>
<comment type="caution">
    <text evidence="2">The sequence shown here is derived from an EMBL/GenBank/DDBJ whole genome shotgun (WGS) entry which is preliminary data.</text>
</comment>
<dbReference type="AlphaFoldDB" id="L1ML00"/>
<dbReference type="HOGENOM" id="CLU_2421917_0_0_11"/>
<proteinExistence type="predicted"/>
<name>L1ML00_9CORY</name>
<feature type="compositionally biased region" description="Polar residues" evidence="1">
    <location>
        <begin position="30"/>
        <end position="39"/>
    </location>
</feature>
<sequence>MCRISGPDTRGLHTITLHSSMKRRTIVEGSRSTLGNAQRTDQHTQPEHLTIASIPVQTQVTHGQAPAYRRPPNSLSAAATWPATNRGSGCR</sequence>
<dbReference type="PATRIC" id="fig|1035195.3.peg.639"/>
<reference evidence="2 3" key="1">
    <citation type="submission" date="2012-05" db="EMBL/GenBank/DDBJ databases">
        <authorList>
            <person name="Weinstock G."/>
            <person name="Sodergren E."/>
            <person name="Lobos E.A."/>
            <person name="Fulton L."/>
            <person name="Fulton R."/>
            <person name="Courtney L."/>
            <person name="Fronick C."/>
            <person name="O'Laughlin M."/>
            <person name="Godfrey J."/>
            <person name="Wilson R.M."/>
            <person name="Miner T."/>
            <person name="Farmer C."/>
            <person name="Delehaunty K."/>
            <person name="Cordes M."/>
            <person name="Minx P."/>
            <person name="Tomlinson C."/>
            <person name="Chen J."/>
            <person name="Wollam A."/>
            <person name="Pepin K.H."/>
            <person name="Bhonagiri V."/>
            <person name="Zhang X."/>
            <person name="Suruliraj S."/>
            <person name="Warren W."/>
            <person name="Mitreva M."/>
            <person name="Mardis E.R."/>
            <person name="Wilson R.K."/>
        </authorList>
    </citation>
    <scope>NUCLEOTIDE SEQUENCE [LARGE SCALE GENOMIC DNA]</scope>
    <source>
        <strain evidence="2 3">F0235</strain>
    </source>
</reference>
<evidence type="ECO:0000313" key="3">
    <source>
        <dbReference type="Proteomes" id="UP000010445"/>
    </source>
</evidence>
<keyword evidence="3" id="KW-1185">Reference proteome</keyword>
<dbReference type="EMBL" id="AMEM01000011">
    <property type="protein sequence ID" value="EKX91639.1"/>
    <property type="molecule type" value="Genomic_DNA"/>
</dbReference>
<evidence type="ECO:0000256" key="1">
    <source>
        <dbReference type="SAM" id="MobiDB-lite"/>
    </source>
</evidence>
<dbReference type="STRING" id="1035195.HMPREF9997_00713"/>
<protein>
    <submittedName>
        <fullName evidence="2">Uncharacterized protein</fullName>
    </submittedName>
</protein>
<evidence type="ECO:0000313" key="2">
    <source>
        <dbReference type="EMBL" id="EKX91639.1"/>
    </source>
</evidence>
<feature type="compositionally biased region" description="Polar residues" evidence="1">
    <location>
        <begin position="73"/>
        <end position="91"/>
    </location>
</feature>
<gene>
    <name evidence="2" type="ORF">HMPREF9997_00713</name>
</gene>
<feature type="region of interest" description="Disordered" evidence="1">
    <location>
        <begin position="61"/>
        <end position="91"/>
    </location>
</feature>